<gene>
    <name evidence="1" type="ORF">CFIO01_09508</name>
</gene>
<dbReference type="EMBL" id="JARH01000573">
    <property type="protein sequence ID" value="EXF79111.1"/>
    <property type="molecule type" value="Genomic_DNA"/>
</dbReference>
<protein>
    <submittedName>
        <fullName evidence="1">Uncharacterized protein</fullName>
    </submittedName>
</protein>
<dbReference type="HOGENOM" id="CLU_1806017_0_0_1"/>
<accession>A0A010RFL1</accession>
<reference evidence="1 2" key="1">
    <citation type="submission" date="2014-02" db="EMBL/GenBank/DDBJ databases">
        <title>The genome sequence of Colletotrichum fioriniae PJ7.</title>
        <authorList>
            <person name="Baroncelli R."/>
            <person name="Thon M.R."/>
        </authorList>
    </citation>
    <scope>NUCLEOTIDE SEQUENCE [LARGE SCALE GENOMIC DNA]</scope>
    <source>
        <strain evidence="1 2">PJ7</strain>
    </source>
</reference>
<name>A0A010RFL1_9PEZI</name>
<dbReference type="Proteomes" id="UP000020467">
    <property type="component" value="Unassembled WGS sequence"/>
</dbReference>
<evidence type="ECO:0000313" key="1">
    <source>
        <dbReference type="EMBL" id="EXF79111.1"/>
    </source>
</evidence>
<comment type="caution">
    <text evidence="1">The sequence shown here is derived from an EMBL/GenBank/DDBJ whole genome shotgun (WGS) entry which is preliminary data.</text>
</comment>
<dbReference type="OrthoDB" id="10581472at2759"/>
<dbReference type="AlphaFoldDB" id="A0A010RFL1"/>
<evidence type="ECO:0000313" key="2">
    <source>
        <dbReference type="Proteomes" id="UP000020467"/>
    </source>
</evidence>
<sequence length="143" mass="16749">MAESTEQAKLYLFPEKGFPRDAVIAGSTTFLKEGGVSFKIRENMEDRDFQAENCKELVIAVLGYMAYWEVEWQQRRQRQREEQQEHDIRVLSPLRLNAILLEDNTKNYAALRRKFSDRASIPEAVHCEQIGGLRTQIRTRLFI</sequence>
<dbReference type="KEGG" id="cfj:CFIO01_09508"/>
<keyword evidence="2" id="KW-1185">Reference proteome</keyword>
<organism evidence="1 2">
    <name type="scientific">Colletotrichum fioriniae PJ7</name>
    <dbReference type="NCBI Taxonomy" id="1445577"/>
    <lineage>
        <taxon>Eukaryota</taxon>
        <taxon>Fungi</taxon>
        <taxon>Dikarya</taxon>
        <taxon>Ascomycota</taxon>
        <taxon>Pezizomycotina</taxon>
        <taxon>Sordariomycetes</taxon>
        <taxon>Hypocreomycetidae</taxon>
        <taxon>Glomerellales</taxon>
        <taxon>Glomerellaceae</taxon>
        <taxon>Colletotrichum</taxon>
        <taxon>Colletotrichum acutatum species complex</taxon>
    </lineage>
</organism>
<proteinExistence type="predicted"/>